<proteinExistence type="predicted"/>
<evidence type="ECO:0000313" key="1">
    <source>
        <dbReference type="EMBL" id="QDT04035.1"/>
    </source>
</evidence>
<dbReference type="EMBL" id="CP036525">
    <property type="protein sequence ID" value="QDT04035.1"/>
    <property type="molecule type" value="Genomic_DNA"/>
</dbReference>
<name>A0A517NA69_9BACT</name>
<evidence type="ECO:0000313" key="2">
    <source>
        <dbReference type="Proteomes" id="UP000318538"/>
    </source>
</evidence>
<dbReference type="KEGG" id="rlc:K227x_24210"/>
<protein>
    <submittedName>
        <fullName evidence="1">Uncharacterized protein</fullName>
    </submittedName>
</protein>
<dbReference type="Proteomes" id="UP000318538">
    <property type="component" value="Chromosome"/>
</dbReference>
<dbReference type="AlphaFoldDB" id="A0A517NA69"/>
<accession>A0A517NA69</accession>
<sequence>MQPQAQWIASLICIRRFGRMVFARLLSARLLFARSLFGGTHESTVGRGAVIQNGLLLSAGSSVDGSNVGGGVSGC</sequence>
<gene>
    <name evidence="1" type="ORF">K227x_24210</name>
</gene>
<keyword evidence="2" id="KW-1185">Reference proteome</keyword>
<reference evidence="1 2" key="1">
    <citation type="submission" date="2019-02" db="EMBL/GenBank/DDBJ databases">
        <title>Deep-cultivation of Planctomycetes and their phenomic and genomic characterization uncovers novel biology.</title>
        <authorList>
            <person name="Wiegand S."/>
            <person name="Jogler M."/>
            <person name="Boedeker C."/>
            <person name="Pinto D."/>
            <person name="Vollmers J."/>
            <person name="Rivas-Marin E."/>
            <person name="Kohn T."/>
            <person name="Peeters S.H."/>
            <person name="Heuer A."/>
            <person name="Rast P."/>
            <person name="Oberbeckmann S."/>
            <person name="Bunk B."/>
            <person name="Jeske O."/>
            <person name="Meyerdierks A."/>
            <person name="Storesund J.E."/>
            <person name="Kallscheuer N."/>
            <person name="Luecker S."/>
            <person name="Lage O.M."/>
            <person name="Pohl T."/>
            <person name="Merkel B.J."/>
            <person name="Hornburger P."/>
            <person name="Mueller R.-W."/>
            <person name="Bruemmer F."/>
            <person name="Labrenz M."/>
            <person name="Spormann A.M."/>
            <person name="Op den Camp H."/>
            <person name="Overmann J."/>
            <person name="Amann R."/>
            <person name="Jetten M.S.M."/>
            <person name="Mascher T."/>
            <person name="Medema M.H."/>
            <person name="Devos D.P."/>
            <person name="Kaster A.-K."/>
            <person name="Ovreas L."/>
            <person name="Rohde M."/>
            <person name="Galperin M.Y."/>
            <person name="Jogler C."/>
        </authorList>
    </citation>
    <scope>NUCLEOTIDE SEQUENCE [LARGE SCALE GENOMIC DNA]</scope>
    <source>
        <strain evidence="1 2">K22_7</strain>
    </source>
</reference>
<organism evidence="1 2">
    <name type="scientific">Rubripirellula lacrimiformis</name>
    <dbReference type="NCBI Taxonomy" id="1930273"/>
    <lineage>
        <taxon>Bacteria</taxon>
        <taxon>Pseudomonadati</taxon>
        <taxon>Planctomycetota</taxon>
        <taxon>Planctomycetia</taxon>
        <taxon>Pirellulales</taxon>
        <taxon>Pirellulaceae</taxon>
        <taxon>Rubripirellula</taxon>
    </lineage>
</organism>